<feature type="region of interest" description="Disordered" evidence="1">
    <location>
        <begin position="1107"/>
        <end position="1149"/>
    </location>
</feature>
<organism evidence="2 3">
    <name type="scientific">Tritrichomonas foetus</name>
    <dbReference type="NCBI Taxonomy" id="1144522"/>
    <lineage>
        <taxon>Eukaryota</taxon>
        <taxon>Metamonada</taxon>
        <taxon>Parabasalia</taxon>
        <taxon>Tritrichomonadida</taxon>
        <taxon>Tritrichomonadidae</taxon>
        <taxon>Tritrichomonas</taxon>
    </lineage>
</organism>
<dbReference type="Proteomes" id="UP000179807">
    <property type="component" value="Unassembled WGS sequence"/>
</dbReference>
<sequence>MQQAGRQRSNSERLQFLVATPMPAFNERMMKYIKPKIDYMNNKHEVVISAHFEFYYIAYVKPEAFKMQELINYFTELIEKGQLPKAVATTLFMIYGKIYAHELKPPIIMAKLLYYDLMGAQEFVYFERAADFIRRVQLTYFIEPSILSPQTKLFLYKHKSPDATEAPETYLSNWEEKERRTIAEVQHLASNAIQKISTEHVTDHHYIDALVTFLTVPDGRETFIKEFAFISTTFPYYIPRLFQASLFFLASVKPEDNRAAEFMHNFVRLNPQICVDEYQNTLTALSNVSPLFSSIIYNSQLTRSVQKEDDKIESLIKTLVESPIEQFNEILAALNEKSAQNNPPFAYTFDILSKFLCSAHPSIEGVSRVVQMFWSFLKNTKYDSDYSRLCDLIFSFVDYITKIQPIENMIKFISNIILPPSLRKEGLPFRQDTLLPFVSHQECHQTAYQMICAAAKYQYFKNLPAVLGPSKSREIAEQIQCFCLSNQLIVCARSFVLGCLLIIISPSDIGAQIYCKEEHLINIFRSFLRSFLERSTDSNLLEEDISFSHDSDLVKDPAEAKKFILQFANIKYLSPSSLLRCRTPNYVDDLLLNEKMFPPPKYIINMPSDILETTSYFAISKYIFACLINIVMTDNFIHISDIYRMGQVSNWLRLLGLKNVDNQEKEERSKYYAKYLENPKRPMRVAAYVLITLINYDRRSKSESINKLDSDLMELSFNFNLPNTPEIIDIISRSLYIDNEVEIIKAFIQYLYSVDASNALEEFVFKRPLLANCLQEPSLTKLIDHKVSYDIDYPPNYKMPQFPHLLPKQTNPRFHYHEYKVNHPKVIDINTLPYEPPPTIEPLTSALNSKFEIQSFETSKMELEIYRYEMTLYSAKSDDPSRWFALASLKRYVLKNDRAFLLYAKPTLEVLYNEFGHASFITKDMLSRLLAFLVVCQIRLNLKQGSLSDEENLFIKTNLLPKLKDISEFEQFEQYGSDMPLLIPALINNILEIHTDQNGIASFILPSEISWDLMVSNNLMIDAFLRSLMISTEEYASKWLFKASFAVNLNLDDTELQDSVLIPLILSSSKNAVNDFFRITREMNSASSNALSHKITSIVTALYITRQQQNPPPPPTQAQSQSQVQTQVQIPVQQHQQQLPIQPSYPIQK</sequence>
<dbReference type="GeneID" id="94825368"/>
<dbReference type="RefSeq" id="XP_068346999.1">
    <property type="nucleotide sequence ID" value="XM_068490664.1"/>
</dbReference>
<reference evidence="2" key="1">
    <citation type="submission" date="2016-10" db="EMBL/GenBank/DDBJ databases">
        <authorList>
            <person name="Benchimol M."/>
            <person name="Almeida L.G."/>
            <person name="Vasconcelos A.T."/>
            <person name="Perreira-Neves A."/>
            <person name="Rosa I.A."/>
            <person name="Tasca T."/>
            <person name="Bogo M.R."/>
            <person name="de Souza W."/>
        </authorList>
    </citation>
    <scope>NUCLEOTIDE SEQUENCE [LARGE SCALE GENOMIC DNA]</scope>
    <source>
        <strain evidence="2">K</strain>
    </source>
</reference>
<dbReference type="EMBL" id="MLAK01001370">
    <property type="protein sequence ID" value="OHS93862.1"/>
    <property type="molecule type" value="Genomic_DNA"/>
</dbReference>
<comment type="caution">
    <text evidence="2">The sequence shown here is derived from an EMBL/GenBank/DDBJ whole genome shotgun (WGS) entry which is preliminary data.</text>
</comment>
<proteinExistence type="predicted"/>
<dbReference type="AlphaFoldDB" id="A0A1J4J366"/>
<keyword evidence="3" id="KW-1185">Reference proteome</keyword>
<gene>
    <name evidence="2" type="ORF">TRFO_02396</name>
</gene>
<name>A0A1J4J366_9EUKA</name>
<dbReference type="VEuPathDB" id="TrichDB:TRFO_02396"/>
<accession>A0A1J4J366</accession>
<evidence type="ECO:0000256" key="1">
    <source>
        <dbReference type="SAM" id="MobiDB-lite"/>
    </source>
</evidence>
<feature type="compositionally biased region" description="Low complexity" evidence="1">
    <location>
        <begin position="1117"/>
        <end position="1149"/>
    </location>
</feature>
<protein>
    <submittedName>
        <fullName evidence="2">Uncharacterized protein</fullName>
    </submittedName>
</protein>
<evidence type="ECO:0000313" key="3">
    <source>
        <dbReference type="Proteomes" id="UP000179807"/>
    </source>
</evidence>
<evidence type="ECO:0000313" key="2">
    <source>
        <dbReference type="EMBL" id="OHS93862.1"/>
    </source>
</evidence>